<sequence length="242" mass="27055">MWRQYAYGNRNGSEIMCLQLTTNVLTSVYRTRNSVINGGYLFNHRGCIETQYTQISLIFKALTSPSNHPPINQRVFNSAVNPRPAHTSQQPLPMVPSQLARTLGIHEISPTHSHSLPFHGQLSHRGVSSEIVKRRYQINGAPQSRTHTGLARPRVRASHTREGLSSDQTSSQQKPGCSWDGSAGTMFRYPRRVASPCHQVLSPYAPGQYRLVVGALVRRSLQQAKQLLVQALCRLRLCCQSS</sequence>
<gene>
    <name evidence="2" type="ORF">NEOLEDRAFT_353443</name>
</gene>
<organism evidence="2 3">
    <name type="scientific">Neolentinus lepideus HHB14362 ss-1</name>
    <dbReference type="NCBI Taxonomy" id="1314782"/>
    <lineage>
        <taxon>Eukaryota</taxon>
        <taxon>Fungi</taxon>
        <taxon>Dikarya</taxon>
        <taxon>Basidiomycota</taxon>
        <taxon>Agaricomycotina</taxon>
        <taxon>Agaricomycetes</taxon>
        <taxon>Gloeophyllales</taxon>
        <taxon>Gloeophyllaceae</taxon>
        <taxon>Neolentinus</taxon>
    </lineage>
</organism>
<evidence type="ECO:0000313" key="2">
    <source>
        <dbReference type="EMBL" id="KZT25287.1"/>
    </source>
</evidence>
<name>A0A165SK76_9AGAM</name>
<protein>
    <submittedName>
        <fullName evidence="2">Uncharacterized protein</fullName>
    </submittedName>
</protein>
<evidence type="ECO:0000313" key="3">
    <source>
        <dbReference type="Proteomes" id="UP000076761"/>
    </source>
</evidence>
<feature type="region of interest" description="Disordered" evidence="1">
    <location>
        <begin position="137"/>
        <end position="179"/>
    </location>
</feature>
<feature type="compositionally biased region" description="Polar residues" evidence="1">
    <location>
        <begin position="165"/>
        <end position="175"/>
    </location>
</feature>
<dbReference type="Proteomes" id="UP000076761">
    <property type="component" value="Unassembled WGS sequence"/>
</dbReference>
<reference evidence="2 3" key="1">
    <citation type="journal article" date="2016" name="Mol. Biol. Evol.">
        <title>Comparative Genomics of Early-Diverging Mushroom-Forming Fungi Provides Insights into the Origins of Lignocellulose Decay Capabilities.</title>
        <authorList>
            <person name="Nagy L.G."/>
            <person name="Riley R."/>
            <person name="Tritt A."/>
            <person name="Adam C."/>
            <person name="Daum C."/>
            <person name="Floudas D."/>
            <person name="Sun H."/>
            <person name="Yadav J.S."/>
            <person name="Pangilinan J."/>
            <person name="Larsson K.H."/>
            <person name="Matsuura K."/>
            <person name="Barry K."/>
            <person name="Labutti K."/>
            <person name="Kuo R."/>
            <person name="Ohm R.A."/>
            <person name="Bhattacharya S.S."/>
            <person name="Shirouzu T."/>
            <person name="Yoshinaga Y."/>
            <person name="Martin F.M."/>
            <person name="Grigoriev I.V."/>
            <person name="Hibbett D.S."/>
        </authorList>
    </citation>
    <scope>NUCLEOTIDE SEQUENCE [LARGE SCALE GENOMIC DNA]</scope>
    <source>
        <strain evidence="2 3">HHB14362 ss-1</strain>
    </source>
</reference>
<dbReference type="AlphaFoldDB" id="A0A165SK76"/>
<keyword evidence="3" id="KW-1185">Reference proteome</keyword>
<accession>A0A165SK76</accession>
<dbReference type="EMBL" id="KV425572">
    <property type="protein sequence ID" value="KZT25287.1"/>
    <property type="molecule type" value="Genomic_DNA"/>
</dbReference>
<proteinExistence type="predicted"/>
<dbReference type="InParanoid" id="A0A165SK76"/>
<evidence type="ECO:0000256" key="1">
    <source>
        <dbReference type="SAM" id="MobiDB-lite"/>
    </source>
</evidence>